<name>A0A2J6X8Y5_9BACT</name>
<reference evidence="1 2" key="1">
    <citation type="submission" date="2018-01" db="EMBL/GenBank/DDBJ databases">
        <title>Metagenomic assembled genomes from two thermal pools in the Uzon Caldera, Kamchatka, Russia.</title>
        <authorList>
            <person name="Wilkins L."/>
            <person name="Ettinger C."/>
        </authorList>
    </citation>
    <scope>NUCLEOTIDE SEQUENCE [LARGE SCALE GENOMIC DNA]</scope>
    <source>
        <strain evidence="1">ARK-10</strain>
    </source>
</reference>
<accession>A0A2J6X8Y5</accession>
<organism evidence="1 2">
    <name type="scientific">Caldisericum exile</name>
    <dbReference type="NCBI Taxonomy" id="693075"/>
    <lineage>
        <taxon>Bacteria</taxon>
        <taxon>Pseudomonadati</taxon>
        <taxon>Caldisericota/Cryosericota group</taxon>
        <taxon>Caldisericota</taxon>
        <taxon>Caldisericia</taxon>
        <taxon>Caldisericales</taxon>
        <taxon>Caldisericaceae</taxon>
        <taxon>Caldisericum</taxon>
    </lineage>
</organism>
<gene>
    <name evidence="1" type="ORF">C0175_01155</name>
</gene>
<comment type="caution">
    <text evidence="1">The sequence shown here is derived from an EMBL/GenBank/DDBJ whole genome shotgun (WGS) entry which is preliminary data.</text>
</comment>
<proteinExistence type="predicted"/>
<sequence>MPEEGLSIRDFAMMLRDEYLYKRVDSLSSTFARQWVTTAELKEQIMYKLESVFSTGELIIRSHELVREMEFIEKDGSYIGALEGRNDDRVMCAAMAVEHWFSLRNNLITEEEWLNKQEEIRKKAEEQNNPRLISVQRFLKKHLESKR</sequence>
<dbReference type="Gene3D" id="3.30.420.240">
    <property type="match status" value="1"/>
</dbReference>
<evidence type="ECO:0000313" key="1">
    <source>
        <dbReference type="EMBL" id="PMP83796.1"/>
    </source>
</evidence>
<dbReference type="Proteomes" id="UP000236910">
    <property type="component" value="Unassembled WGS sequence"/>
</dbReference>
<evidence type="ECO:0000313" key="2">
    <source>
        <dbReference type="Proteomes" id="UP000236910"/>
    </source>
</evidence>
<dbReference type="EMBL" id="PNIX01000067">
    <property type="protein sequence ID" value="PMP83796.1"/>
    <property type="molecule type" value="Genomic_DNA"/>
</dbReference>
<dbReference type="AlphaFoldDB" id="A0A2J6X8Y5"/>
<protein>
    <submittedName>
        <fullName evidence="1">Uncharacterized protein</fullName>
    </submittedName>
</protein>